<dbReference type="Proteomes" id="UP001441944">
    <property type="component" value="Unassembled WGS sequence"/>
</dbReference>
<proteinExistence type="predicted"/>
<organism evidence="1 2">
    <name type="scientific">Pseudophaeobacter arcticus</name>
    <dbReference type="NCBI Taxonomy" id="385492"/>
    <lineage>
        <taxon>Bacteria</taxon>
        <taxon>Pseudomonadati</taxon>
        <taxon>Pseudomonadota</taxon>
        <taxon>Alphaproteobacteria</taxon>
        <taxon>Rhodobacterales</taxon>
        <taxon>Paracoccaceae</taxon>
        <taxon>Pseudophaeobacter</taxon>
    </lineage>
</organism>
<dbReference type="SUPFAM" id="SSF51658">
    <property type="entry name" value="Xylose isomerase-like"/>
    <property type="match status" value="1"/>
</dbReference>
<reference evidence="1 2" key="1">
    <citation type="submission" date="2024-04" db="EMBL/GenBank/DDBJ databases">
        <title>Draft genome sequence of Pseudophaeobacter arcticus NBRC 116598.</title>
        <authorList>
            <person name="Miyakawa T."/>
            <person name="Kusuya Y."/>
            <person name="Miura T."/>
        </authorList>
    </citation>
    <scope>NUCLEOTIDE SEQUENCE [LARGE SCALE GENOMIC DNA]</scope>
    <source>
        <strain evidence="1 2">SU-CL00105</strain>
    </source>
</reference>
<dbReference type="Pfam" id="PF05114">
    <property type="entry name" value="MbnB_TglH_ChrH"/>
    <property type="match status" value="1"/>
</dbReference>
<accession>A0ABQ0AR90</accession>
<dbReference type="Gene3D" id="3.20.20.150">
    <property type="entry name" value="Divalent-metal-dependent TIM barrel enzymes"/>
    <property type="match status" value="1"/>
</dbReference>
<evidence type="ECO:0000313" key="1">
    <source>
        <dbReference type="EMBL" id="GAA6198355.1"/>
    </source>
</evidence>
<evidence type="ECO:0000313" key="2">
    <source>
        <dbReference type="Proteomes" id="UP001441944"/>
    </source>
</evidence>
<dbReference type="InterPro" id="IPR036237">
    <property type="entry name" value="Xyl_isomerase-like_sf"/>
</dbReference>
<dbReference type="InterPro" id="IPR007801">
    <property type="entry name" value="MbnB/TglH/ChrH"/>
</dbReference>
<dbReference type="PANTHER" id="PTHR42194:SF1">
    <property type="entry name" value="UPF0276 PROTEIN HI_1600"/>
    <property type="match status" value="1"/>
</dbReference>
<comment type="caution">
    <text evidence="1">The sequence shown here is derived from an EMBL/GenBank/DDBJ whole genome shotgun (WGS) entry which is preliminary data.</text>
</comment>
<dbReference type="PANTHER" id="PTHR42194">
    <property type="entry name" value="UPF0276 PROTEIN HI_1600"/>
    <property type="match status" value="1"/>
</dbReference>
<gene>
    <name evidence="1" type="ORF">NBRC116598_38000</name>
</gene>
<name>A0ABQ0AR90_9RHOB</name>
<keyword evidence="2" id="KW-1185">Reference proteome</keyword>
<dbReference type="EMBL" id="BAABWU010000021">
    <property type="protein sequence ID" value="GAA6198355.1"/>
    <property type="molecule type" value="Genomic_DNA"/>
</dbReference>
<sequence>MTKPPTEIAKLPRLGLGLGLRNTHFDHILTTWPEVDWFEAISENFMDSGGRPRQVIRKVAERYPVVLHGVSLSIGSSDPLNMDYLQRLKHLAQEVQPQWISDHLCWTGVMGLNSHDLLPVPLTEATLDHIAARVHRVQEVLGRPLILENPSTYLNFRENTLSEPEFLRALCDRTDCGLLLDVNNVFVSCFNAESDPVDYFDSFPWARVVQMHLAGHTDCGSHLIDTHDQPVRPEVWALFALAWQRSNGASTLLEWDGNIPTFEVCHGELLKAKAYMNGGFSSLTGAPAPVAETRAVSNPVSFLVPDVMAGAVELEKG</sequence>
<dbReference type="RefSeq" id="WP_353402197.1">
    <property type="nucleotide sequence ID" value="NZ_BAABWU010000021.1"/>
</dbReference>
<protein>
    <submittedName>
        <fullName evidence="1">DUF692 domain-containing protein</fullName>
    </submittedName>
</protein>
<dbReference type="NCBIfam" id="NF003818">
    <property type="entry name" value="PRK05409.1"/>
    <property type="match status" value="1"/>
</dbReference>